<accession>A0A2V0RLZ8</accession>
<sequence length="203" mass="23042">MNESKKSIKSTTDKGVLSGTSKIDLAFMDFNSQSIHKVPDVETFQKLLSISKPLADWYSNWSAARAAYIEMPQSFIDAGITQASWDTIKLKLPEINRIKSASAKEIEKKAKEFADFVKAQESKVDKLIEGESTELIKILRVNQSCLSFSDQMDILAVPEGDERDQKLLLKLEKLRESLLQDLQNERFKDPFVFGDFSTLLKED</sequence>
<dbReference type="EMBL" id="BDQE01000139">
    <property type="protein sequence ID" value="GBH22872.1"/>
    <property type="molecule type" value="Genomic_RNA"/>
</dbReference>
<name>A0A2V0RLZ8_9ZZZZ</name>
<comment type="caution">
    <text evidence="1">The sequence shown here is derived from an EMBL/GenBank/DDBJ whole genome shotgun (WGS) entry which is preliminary data.</text>
</comment>
<organism evidence="1">
    <name type="scientific">viral metagenome</name>
    <dbReference type="NCBI Taxonomy" id="1070528"/>
    <lineage>
        <taxon>unclassified sequences</taxon>
        <taxon>metagenomes</taxon>
        <taxon>organismal metagenomes</taxon>
    </lineage>
</organism>
<evidence type="ECO:0000313" key="1">
    <source>
        <dbReference type="EMBL" id="GBH22872.1"/>
    </source>
</evidence>
<dbReference type="AlphaFoldDB" id="A0A2V0RLZ8"/>
<proteinExistence type="predicted"/>
<reference evidence="1" key="1">
    <citation type="submission" date="2017-04" db="EMBL/GenBank/DDBJ databases">
        <title>Unveiling RNA virosphere associated with marine microorganisms.</title>
        <authorList>
            <person name="Urayama S."/>
            <person name="Takaki Y."/>
            <person name="Nishi S."/>
            <person name="Yoshida Y."/>
            <person name="Deguchi S."/>
            <person name="Takai K."/>
            <person name="Nunoura T."/>
        </authorList>
    </citation>
    <scope>NUCLEOTIDE SEQUENCE</scope>
</reference>
<protein>
    <submittedName>
        <fullName evidence="1">Uncharacterized protein</fullName>
    </submittedName>
</protein>